<proteinExistence type="predicted"/>
<dbReference type="Proteomes" id="UP000829447">
    <property type="component" value="Linkage Group LG26"/>
</dbReference>
<evidence type="ECO:0000313" key="2">
    <source>
        <dbReference type="Proteomes" id="UP000829447"/>
    </source>
</evidence>
<dbReference type="EMBL" id="CM040479">
    <property type="protein sequence ID" value="MCI4393994.1"/>
    <property type="molecule type" value="Genomic_DNA"/>
</dbReference>
<comment type="caution">
    <text evidence="1">The sequence shown here is derived from an EMBL/GenBank/DDBJ whole genome shotgun (WGS) entry which is preliminary data.</text>
</comment>
<keyword evidence="2" id="KW-1185">Reference proteome</keyword>
<reference evidence="1 2" key="1">
    <citation type="journal article" date="2022" name="bioRxiv">
        <title>An ancient truncated duplication of the anti-Mullerian hormone receptor type 2 gene is a potential conserved master sex determinant in the Pangasiidae catfish family.</title>
        <authorList>
            <person name="Wen M."/>
            <person name="Pan Q."/>
            <person name="Jouanno E."/>
            <person name="Montfort J."/>
            <person name="Zahm M."/>
            <person name="Cabau C."/>
            <person name="Klopp C."/>
            <person name="Iampietro C."/>
            <person name="Roques C."/>
            <person name="Bouchez O."/>
            <person name="Castinel A."/>
            <person name="Donnadieu C."/>
            <person name="Parrinello H."/>
            <person name="Poncet C."/>
            <person name="Belmonte E."/>
            <person name="Gautier V."/>
            <person name="Avarre J.-C."/>
            <person name="Dugue R."/>
            <person name="Gustiano R."/>
            <person name="Ha T.T.T."/>
            <person name="Campet M."/>
            <person name="Sriphairoj K."/>
            <person name="Ribolli J."/>
            <person name="de Almeida F.L."/>
            <person name="Desvignes T."/>
            <person name="Postlethwait J.H."/>
            <person name="Bucao C.F."/>
            <person name="Robinson-Rechavi M."/>
            <person name="Bobe J."/>
            <person name="Herpin A."/>
            <person name="Guiguen Y."/>
        </authorList>
    </citation>
    <scope>NUCLEOTIDE SEQUENCE [LARGE SCALE GENOMIC DNA]</scope>
    <source>
        <strain evidence="1">YG-Dec2019</strain>
    </source>
</reference>
<accession>A0ACC5XSC5</accession>
<protein>
    <submittedName>
        <fullName evidence="1">Uncharacterized protein</fullName>
    </submittedName>
</protein>
<organism evidence="1 2">
    <name type="scientific">Pangasianodon gigas</name>
    <name type="common">Mekong giant catfish</name>
    <name type="synonym">Pangasius gigas</name>
    <dbReference type="NCBI Taxonomy" id="30993"/>
    <lineage>
        <taxon>Eukaryota</taxon>
        <taxon>Metazoa</taxon>
        <taxon>Chordata</taxon>
        <taxon>Craniata</taxon>
        <taxon>Vertebrata</taxon>
        <taxon>Euteleostomi</taxon>
        <taxon>Actinopterygii</taxon>
        <taxon>Neopterygii</taxon>
        <taxon>Teleostei</taxon>
        <taxon>Ostariophysi</taxon>
        <taxon>Siluriformes</taxon>
        <taxon>Pangasiidae</taxon>
        <taxon>Pangasianodon</taxon>
    </lineage>
</organism>
<gene>
    <name evidence="1" type="ORF">PGIGA_G00163460</name>
</gene>
<evidence type="ECO:0000313" key="1">
    <source>
        <dbReference type="EMBL" id="MCI4393994.1"/>
    </source>
</evidence>
<name>A0ACC5XSC5_PANGG</name>
<sequence>MAFVINQPPVIVQAAPPPVVIQAQPAIAVIQPPGPVVVQSPMKSLPASTRCSFCQQQIVTMTQPIIGLLTWVVFGALFILLIWPFCLIPFCSRSCKDIEHTCPICRNVIYIHKRM</sequence>